<dbReference type="Proteomes" id="UP000295134">
    <property type="component" value="Chromosome"/>
</dbReference>
<evidence type="ECO:0000313" key="6">
    <source>
        <dbReference type="Proteomes" id="UP000295134"/>
    </source>
</evidence>
<reference evidence="5" key="2">
    <citation type="submission" date="2023-04" db="EMBL/GenBank/DDBJ databases">
        <title>Genome dynamics across the evolutionary transition to endosymbiosis.</title>
        <authorList>
            <person name="Siozios S."/>
            <person name="Nadal-Jimenez P."/>
            <person name="Azagi T."/>
            <person name="Sprong H."/>
            <person name="Frost C.L."/>
            <person name="Parratt S.R."/>
            <person name="Taylor G."/>
            <person name="Brettell L."/>
            <person name="Lew K.C."/>
            <person name="Croft L."/>
            <person name="King K.C."/>
            <person name="Brockhurst M.A."/>
            <person name="Hypsa V."/>
            <person name="Novakova E."/>
            <person name="Darby A.C."/>
            <person name="Hurst G.D.D."/>
        </authorList>
    </citation>
    <scope>NUCLEOTIDE SEQUENCE</scope>
    <source>
        <strain evidence="5">ANv_CAN</strain>
        <plasmid evidence="5">paNv_CAN2</plasmid>
    </source>
</reference>
<dbReference type="KEGG" id="ans:ArsFIN_21510"/>
<accession>A0A4V1BWW2</accession>
<dbReference type="GeneID" id="39751431"/>
<dbReference type="Pfam" id="PF05155">
    <property type="entry name" value="G2P_X_C"/>
    <property type="match status" value="1"/>
</dbReference>
<name>A0A4V1BWW2_9GAMM</name>
<dbReference type="InterPro" id="IPR022688">
    <property type="entry name" value="G2P_C"/>
</dbReference>
<organism evidence="3 6">
    <name type="scientific">Arsenophonus nasoniae</name>
    <name type="common">son-killer infecting Nasonia vitripennis</name>
    <dbReference type="NCBI Taxonomy" id="638"/>
    <lineage>
        <taxon>Bacteria</taxon>
        <taxon>Pseudomonadati</taxon>
        <taxon>Pseudomonadota</taxon>
        <taxon>Gammaproteobacteria</taxon>
        <taxon>Enterobacterales</taxon>
        <taxon>Morganellaceae</taxon>
        <taxon>Arsenophonus</taxon>
    </lineage>
</organism>
<geneLocation type="plasmid" evidence="5 7">
    <name>paNv_CAN2</name>
</geneLocation>
<protein>
    <submittedName>
        <fullName evidence="3">Phage replication protein CRI</fullName>
    </submittedName>
    <submittedName>
        <fullName evidence="5">Phage/plasmid replication protein, II/X family</fullName>
    </submittedName>
</protein>
<proteinExistence type="predicted"/>
<dbReference type="Proteomes" id="UP001177592">
    <property type="component" value="Plasmid paNv_CAN2"/>
</dbReference>
<dbReference type="EMBL" id="CP123525">
    <property type="protein sequence ID" value="WGM08155.1"/>
    <property type="molecule type" value="Genomic_DNA"/>
</dbReference>
<evidence type="ECO:0000313" key="5">
    <source>
        <dbReference type="EMBL" id="WGM08155.1"/>
    </source>
</evidence>
<dbReference type="InterPro" id="IPR022686">
    <property type="entry name" value="G2P_N"/>
</dbReference>
<feature type="domain" description="Replication-associated protein G2P N-terminal" evidence="1">
    <location>
        <begin position="1"/>
        <end position="261"/>
    </location>
</feature>
<evidence type="ECO:0000313" key="7">
    <source>
        <dbReference type="Proteomes" id="UP001177592"/>
    </source>
</evidence>
<dbReference type="AlphaFoldDB" id="A0A4V1BWW2"/>
<evidence type="ECO:0000259" key="2">
    <source>
        <dbReference type="Pfam" id="PF05155"/>
    </source>
</evidence>
<dbReference type="Pfam" id="PF05144">
    <property type="entry name" value="Phage_CRI"/>
    <property type="match status" value="1"/>
</dbReference>
<feature type="domain" description="Replication-associated protein G2P C-terminal" evidence="2">
    <location>
        <begin position="322"/>
        <end position="410"/>
    </location>
</feature>
<dbReference type="InterPro" id="IPR006516">
    <property type="entry name" value="G2P"/>
</dbReference>
<dbReference type="KEGG" id="ans:ArsFIN_48460"/>
<dbReference type="EMBL" id="CP038613">
    <property type="protein sequence ID" value="QBY43583.1"/>
    <property type="molecule type" value="Genomic_DNA"/>
</dbReference>
<dbReference type="NCBIfam" id="TIGR01629">
    <property type="entry name" value="rep_II_X"/>
    <property type="match status" value="1"/>
</dbReference>
<evidence type="ECO:0000313" key="3">
    <source>
        <dbReference type="EMBL" id="QBY43583.1"/>
    </source>
</evidence>
<dbReference type="EMBL" id="CP038617">
    <property type="protein sequence ID" value="QBY46235.1"/>
    <property type="molecule type" value="Genomic_DNA"/>
</dbReference>
<dbReference type="Proteomes" id="UP000295134">
    <property type="component" value="Plasmid pArsFIN5"/>
</dbReference>
<geneLocation type="plasmid" evidence="6">
    <name>parsfin5</name>
</geneLocation>
<reference evidence="3 6" key="1">
    <citation type="submission" date="2019-03" db="EMBL/GenBank/DDBJ databases">
        <title>Long-read sequencing reveals hyperdense prophage content in a complex bacterial symbiont genome.</title>
        <authorList>
            <person name="Frost C.L."/>
            <person name="Siozios S."/>
            <person name="Nadal-Jimenez P."/>
            <person name="Brockhurst M.A."/>
            <person name="King K.C."/>
            <person name="Darby A.C."/>
            <person name="Hurst G.D.D."/>
        </authorList>
    </citation>
    <scope>NUCLEOTIDE SEQUENCE [LARGE SCALE GENOMIC DNA]</scope>
    <source>
        <strain evidence="3 6">FIN</strain>
        <plasmid evidence="4">pArsFIN5</plasmid>
        <plasmid evidence="6">parsfin5</plasmid>
    </source>
</reference>
<dbReference type="GO" id="GO:0006260">
    <property type="term" value="P:DNA replication"/>
    <property type="evidence" value="ECO:0007669"/>
    <property type="project" value="InterPro"/>
</dbReference>
<evidence type="ECO:0000259" key="1">
    <source>
        <dbReference type="Pfam" id="PF05144"/>
    </source>
</evidence>
<keyword evidence="7" id="KW-1185">Reference proteome</keyword>
<keyword evidence="4" id="KW-0614">Plasmid</keyword>
<dbReference type="RefSeq" id="WP_026823781.1">
    <property type="nucleotide sequence ID" value="NZ_CP038617.1"/>
</dbReference>
<sequence>MIDLLELQIPFKDEYVMRTSRDKDHGGGSIDFMQIAKLSGIRLSARDVEFEIKGDLSVQGLAHPFESLPTHFASLGMKIYQGTHLIFPRVNLKASPAKLLQGHNVFGSTNIALCGLELITNLAASMPHLFNLLDVTNTEVSELHTTLSVRLPTESICKQVIAYFKNISHGQTKATKSNDYESTVYFNRGSKHRELCIYYKAFELAKRLGEIQRKLRVNPNDEVLLNQFAILNDKRLTDFANNLLRLEGRLKKRFLKDNQIPINFSALCLYQQHYERDGANLIYDLWMKSFDDLLTALRGMEMNIYDDEHIFERLKSHYYSTTPKGNISYSKAQRIFGFYRRLVNEGYLNVFNSLAKRTFYNNLILLTDIGISKSQLQNLTGDKSNVIPFYKVINIDFAQQRPDWYVEPVSVFERQNNIYSFKQVANA</sequence>
<geneLocation type="plasmid" evidence="4">
    <name>pArsFIN5</name>
</geneLocation>
<evidence type="ECO:0000313" key="4">
    <source>
        <dbReference type="EMBL" id="QBY46235.1"/>
    </source>
</evidence>
<gene>
    <name evidence="3" type="ORF">ArsFIN_21510</name>
    <name evidence="4" type="ORF">ArsFIN_48460</name>
    <name evidence="5" type="ORF">QE258_23050</name>
</gene>